<gene>
    <name evidence="3" type="ORF">Cabys_2212</name>
    <name evidence="4" type="ORF">Calab_3314</name>
</gene>
<evidence type="ECO:0000313" key="5">
    <source>
        <dbReference type="Proteomes" id="UP000004671"/>
    </source>
</evidence>
<evidence type="ECO:0000256" key="1">
    <source>
        <dbReference type="SAM" id="Phobius"/>
    </source>
</evidence>
<dbReference type="PANTHER" id="PTHR19353">
    <property type="entry name" value="FATTY ACID DESATURASE 2"/>
    <property type="match status" value="1"/>
</dbReference>
<dbReference type="EMBL" id="CM001402">
    <property type="protein sequence ID" value="EHO42918.1"/>
    <property type="molecule type" value="Genomic_DNA"/>
</dbReference>
<reference evidence="4 5" key="1">
    <citation type="submission" date="2011-09" db="EMBL/GenBank/DDBJ databases">
        <title>The permanent draft genome of Caldithrix abyssi DSM 13497.</title>
        <authorList>
            <consortium name="US DOE Joint Genome Institute (JGI-PGF)"/>
            <person name="Lucas S."/>
            <person name="Han J."/>
            <person name="Lapidus A."/>
            <person name="Bruce D."/>
            <person name="Goodwin L."/>
            <person name="Pitluck S."/>
            <person name="Peters L."/>
            <person name="Kyrpides N."/>
            <person name="Mavromatis K."/>
            <person name="Ivanova N."/>
            <person name="Mikhailova N."/>
            <person name="Chertkov O."/>
            <person name="Detter J.C."/>
            <person name="Tapia R."/>
            <person name="Han C."/>
            <person name="Land M."/>
            <person name="Hauser L."/>
            <person name="Markowitz V."/>
            <person name="Cheng J.-F."/>
            <person name="Hugenholtz P."/>
            <person name="Woyke T."/>
            <person name="Wu D."/>
            <person name="Spring S."/>
            <person name="Brambilla E."/>
            <person name="Klenk H.-P."/>
            <person name="Eisen J.A."/>
        </authorList>
    </citation>
    <scope>NUCLEOTIDE SEQUENCE [LARGE SCALE GENOMIC DNA]</scope>
    <source>
        <strain evidence="4 5">DSM 13497</strain>
    </source>
</reference>
<evidence type="ECO:0000313" key="3">
    <source>
        <dbReference type="EMBL" id="APF18961.1"/>
    </source>
</evidence>
<sequence>MKNTLTLKQINQQLAPFAQPSTKKSLWELFVTLTSYLGLWTLMVYLLKQNVSYVYILPLTVLGGLFMVRTFIIFHDACHGSFCKTRTANKWIGRITGLLTFTPFEEWRQAHNMHHASSGDLDRRGVGDVWTMTVDEYKQASKLKRLAYRLYRHPLVMFGLGPFFLFLVSNRLPGKDSKKEARRGVWLTNLAAVIMVTGISLLIGFKTYLMIQIPVMFVGGLAGIWLFYVQHQFENTYWSHNDEWNVVEASIKGSSYYQLPAILHWFSGNIGYHHIHHLRSGIPFYNLPACQKQIDLFREVEPLTISKSLKSVKLHLWDERQKKLIGFKDLKAA</sequence>
<dbReference type="OrthoDB" id="9769653at2"/>
<dbReference type="KEGG" id="caby:Cabys_2212"/>
<name>H1XVL8_CALAY</name>
<keyword evidence="5" id="KW-1185">Reference proteome</keyword>
<dbReference type="Proteomes" id="UP000004671">
    <property type="component" value="Chromosome"/>
</dbReference>
<evidence type="ECO:0000313" key="6">
    <source>
        <dbReference type="Proteomes" id="UP000183868"/>
    </source>
</evidence>
<dbReference type="AlphaFoldDB" id="H1XVL8"/>
<protein>
    <submittedName>
        <fullName evidence="3 4">Fatty acid desaturase</fullName>
    </submittedName>
</protein>
<evidence type="ECO:0000259" key="2">
    <source>
        <dbReference type="Pfam" id="PF00487"/>
    </source>
</evidence>
<proteinExistence type="predicted"/>
<dbReference type="GO" id="GO:0016020">
    <property type="term" value="C:membrane"/>
    <property type="evidence" value="ECO:0007669"/>
    <property type="project" value="TreeGrafter"/>
</dbReference>
<feature type="domain" description="Fatty acid desaturase" evidence="2">
    <location>
        <begin position="60"/>
        <end position="293"/>
    </location>
</feature>
<dbReference type="CDD" id="cd03507">
    <property type="entry name" value="Delta12-FADS-like"/>
    <property type="match status" value="1"/>
</dbReference>
<dbReference type="PANTHER" id="PTHR19353:SF73">
    <property type="entry name" value="FATTY ACID DESATURASE"/>
    <property type="match status" value="1"/>
</dbReference>
<accession>H1XVL8</accession>
<feature type="transmembrane region" description="Helical" evidence="1">
    <location>
        <begin position="151"/>
        <end position="172"/>
    </location>
</feature>
<feature type="transmembrane region" description="Helical" evidence="1">
    <location>
        <begin position="209"/>
        <end position="229"/>
    </location>
</feature>
<dbReference type="GO" id="GO:0006629">
    <property type="term" value="P:lipid metabolic process"/>
    <property type="evidence" value="ECO:0007669"/>
    <property type="project" value="InterPro"/>
</dbReference>
<reference evidence="3 6" key="2">
    <citation type="submission" date="2016-11" db="EMBL/GenBank/DDBJ databases">
        <title>Genomic analysis of Caldithrix abyssi and proposal of a novel bacterial phylum Caldithrichaeota.</title>
        <authorList>
            <person name="Kublanov I."/>
            <person name="Sigalova O."/>
            <person name="Gavrilov S."/>
            <person name="Lebedinsky A."/>
            <person name="Ivanova N."/>
            <person name="Daum C."/>
            <person name="Reddy T."/>
            <person name="Klenk H.P."/>
            <person name="Goker M."/>
            <person name="Reva O."/>
            <person name="Miroshnichenko M."/>
            <person name="Kyprides N."/>
            <person name="Woyke T."/>
            <person name="Gelfand M."/>
        </authorList>
    </citation>
    <scope>NUCLEOTIDE SEQUENCE [LARGE SCALE GENOMIC DNA]</scope>
    <source>
        <strain evidence="3 6">LF13</strain>
    </source>
</reference>
<dbReference type="HOGENOM" id="CLU_043118_0_0_0"/>
<keyword evidence="1" id="KW-1133">Transmembrane helix</keyword>
<keyword evidence="1" id="KW-0812">Transmembrane</keyword>
<dbReference type="InterPro" id="IPR005804">
    <property type="entry name" value="FA_desaturase_dom"/>
</dbReference>
<dbReference type="Pfam" id="PF00487">
    <property type="entry name" value="FA_desaturase"/>
    <property type="match status" value="1"/>
</dbReference>
<dbReference type="PaxDb" id="880073-Calab_3314"/>
<feature type="transmembrane region" description="Helical" evidence="1">
    <location>
        <begin position="54"/>
        <end position="74"/>
    </location>
</feature>
<dbReference type="EMBL" id="CP018099">
    <property type="protein sequence ID" value="APF18961.1"/>
    <property type="molecule type" value="Genomic_DNA"/>
</dbReference>
<feature type="transmembrane region" description="Helical" evidence="1">
    <location>
        <begin position="184"/>
        <end position="203"/>
    </location>
</feature>
<dbReference type="Proteomes" id="UP000183868">
    <property type="component" value="Chromosome"/>
</dbReference>
<dbReference type="InParanoid" id="H1XVL8"/>
<evidence type="ECO:0000313" key="4">
    <source>
        <dbReference type="EMBL" id="EHO42918.1"/>
    </source>
</evidence>
<dbReference type="RefSeq" id="WP_006930313.1">
    <property type="nucleotide sequence ID" value="NZ_CM001402.1"/>
</dbReference>
<dbReference type="eggNOG" id="COG3239">
    <property type="taxonomic scope" value="Bacteria"/>
</dbReference>
<feature type="transmembrane region" description="Helical" evidence="1">
    <location>
        <begin position="26"/>
        <end position="47"/>
    </location>
</feature>
<dbReference type="InterPro" id="IPR012171">
    <property type="entry name" value="Fatty_acid_desaturase"/>
</dbReference>
<organism evidence="4 5">
    <name type="scientific">Caldithrix abyssi DSM 13497</name>
    <dbReference type="NCBI Taxonomy" id="880073"/>
    <lineage>
        <taxon>Bacteria</taxon>
        <taxon>Pseudomonadati</taxon>
        <taxon>Calditrichota</taxon>
        <taxon>Calditrichia</taxon>
        <taxon>Calditrichales</taxon>
        <taxon>Calditrichaceae</taxon>
        <taxon>Caldithrix</taxon>
    </lineage>
</organism>
<dbReference type="STRING" id="880073.Cabys_2212"/>
<dbReference type="GO" id="GO:0016717">
    <property type="term" value="F:oxidoreductase activity, acting on paired donors, with oxidation of a pair of donors resulting in the reduction of molecular oxygen to two molecules of water"/>
    <property type="evidence" value="ECO:0007669"/>
    <property type="project" value="TreeGrafter"/>
</dbReference>
<keyword evidence="1" id="KW-0472">Membrane</keyword>